<comment type="caution">
    <text evidence="3">The sequence shown here is derived from an EMBL/GenBank/DDBJ whole genome shotgun (WGS) entry which is preliminary data.</text>
</comment>
<evidence type="ECO:0000256" key="1">
    <source>
        <dbReference type="SAM" id="MobiDB-lite"/>
    </source>
</evidence>
<evidence type="ECO:0000259" key="2">
    <source>
        <dbReference type="Pfam" id="PF01979"/>
    </source>
</evidence>
<dbReference type="Proteomes" id="UP000468735">
    <property type="component" value="Unassembled WGS sequence"/>
</dbReference>
<dbReference type="SUPFAM" id="SSF51338">
    <property type="entry name" value="Composite domain of metallo-dependent hydrolases"/>
    <property type="match status" value="1"/>
</dbReference>
<dbReference type="GO" id="GO:0016810">
    <property type="term" value="F:hydrolase activity, acting on carbon-nitrogen (but not peptide) bonds"/>
    <property type="evidence" value="ECO:0007669"/>
    <property type="project" value="InterPro"/>
</dbReference>
<dbReference type="InterPro" id="IPR011059">
    <property type="entry name" value="Metal-dep_hydrolase_composite"/>
</dbReference>
<protein>
    <submittedName>
        <fullName evidence="3">Amidohydrolase family protein</fullName>
    </submittedName>
</protein>
<feature type="region of interest" description="Disordered" evidence="1">
    <location>
        <begin position="519"/>
        <end position="543"/>
    </location>
</feature>
<accession>A0A6H9YVZ3</accession>
<dbReference type="SUPFAM" id="SSF51556">
    <property type="entry name" value="Metallo-dependent hydrolases"/>
    <property type="match status" value="1"/>
</dbReference>
<dbReference type="Gene3D" id="3.20.20.140">
    <property type="entry name" value="Metal-dependent hydrolases"/>
    <property type="match status" value="2"/>
</dbReference>
<name>A0A6H9YVZ3_9ACTN</name>
<gene>
    <name evidence="3" type="ORF">F8566_19070</name>
</gene>
<evidence type="ECO:0000313" key="4">
    <source>
        <dbReference type="Proteomes" id="UP000468735"/>
    </source>
</evidence>
<dbReference type="InterPro" id="IPR006680">
    <property type="entry name" value="Amidohydro-rel"/>
</dbReference>
<keyword evidence="3" id="KW-0378">Hydrolase</keyword>
<organism evidence="3 4">
    <name type="scientific">Actinomadura rudentiformis</name>
    <dbReference type="NCBI Taxonomy" id="359158"/>
    <lineage>
        <taxon>Bacteria</taxon>
        <taxon>Bacillati</taxon>
        <taxon>Actinomycetota</taxon>
        <taxon>Actinomycetes</taxon>
        <taxon>Streptosporangiales</taxon>
        <taxon>Thermomonosporaceae</taxon>
        <taxon>Actinomadura</taxon>
    </lineage>
</organism>
<sequence>MLASAVRQQSPTLPVLRSSAMSDLPSRRHVLIGGVAAGAAIVTATGAARSAAVRSGEARTAGGRGEPLLALVGVTVIDATRAQPLINSTVLIRGDRIVRVGRRGQVPVPPGATVVDLTGKYLIPGLWEMHAHSIGTEHISPPLYLANGVTSVREMAGSAVVAGWREAIEQGRIRGPRWTIASTIVDGSPSLLADPEDPSGAILVATPAQARRAVRQAKAEGADFVKVYSRVPREAYAAIADEARRQHIPFAGHCPDTVPIVQASDAGQRSIEHIHTLWCATSSRHRQVQRALASITIEPGGYAGWFRQFHKAEWLAAENYSPKRAAAVFTRLVRNRTWVTPTLAMHQIVDRPEALFLADDRLKYIPAEDQQWWRWAVDNIYKPGRNPQEVAQQHALFDRRLRFVAAMREAGVSLLAGSESGFIYAYPGFSLHDELALLVRSGLTPREALGAATLQAATFMGAQHSLGTIHPGKLADLVVLDADPLADITHTTKIHAVLAAGHLITSAERRRMLTSVEQAAKEKPSRHLPSATIGCGCHTPRKS</sequence>
<dbReference type="PANTHER" id="PTHR43135:SF3">
    <property type="entry name" value="ALPHA-D-RIBOSE 1-METHYLPHOSPHONATE 5-TRIPHOSPHATE DIPHOSPHATASE"/>
    <property type="match status" value="1"/>
</dbReference>
<dbReference type="Gene3D" id="2.30.40.10">
    <property type="entry name" value="Urease, subunit C, domain 1"/>
    <property type="match status" value="2"/>
</dbReference>
<dbReference type="AlphaFoldDB" id="A0A6H9YVZ3"/>
<evidence type="ECO:0000313" key="3">
    <source>
        <dbReference type="EMBL" id="KAB2347979.1"/>
    </source>
</evidence>
<dbReference type="PANTHER" id="PTHR43135">
    <property type="entry name" value="ALPHA-D-RIBOSE 1-METHYLPHOSPHONATE 5-TRIPHOSPHATE DIPHOSPHATASE"/>
    <property type="match status" value="1"/>
</dbReference>
<proteinExistence type="predicted"/>
<dbReference type="Pfam" id="PF01979">
    <property type="entry name" value="Amidohydro_1"/>
    <property type="match status" value="1"/>
</dbReference>
<keyword evidence="4" id="KW-1185">Reference proteome</keyword>
<reference evidence="3 4" key="1">
    <citation type="submission" date="2019-09" db="EMBL/GenBank/DDBJ databases">
        <title>Actinomadura physcomitrii sp. nov., a novel actinomycete isolated from moss [Physcomitrium sphaericum (Ludw) Fuernr].</title>
        <authorList>
            <person name="Zhuang X."/>
            <person name="Liu C."/>
        </authorList>
    </citation>
    <scope>NUCLEOTIDE SEQUENCE [LARGE SCALE GENOMIC DNA]</scope>
    <source>
        <strain evidence="3 4">HMC1</strain>
    </source>
</reference>
<dbReference type="InterPro" id="IPR032466">
    <property type="entry name" value="Metal_Hydrolase"/>
</dbReference>
<feature type="domain" description="Amidohydrolase-related" evidence="2">
    <location>
        <begin position="406"/>
        <end position="502"/>
    </location>
</feature>
<dbReference type="OrthoDB" id="3514520at2"/>
<dbReference type="InterPro" id="IPR051781">
    <property type="entry name" value="Metallo-dep_Hydrolase"/>
</dbReference>
<dbReference type="EMBL" id="WBMT01000008">
    <property type="protein sequence ID" value="KAB2347979.1"/>
    <property type="molecule type" value="Genomic_DNA"/>
</dbReference>